<organism evidence="9 10">
    <name type="scientific">Thermonema lapsum</name>
    <dbReference type="NCBI Taxonomy" id="28195"/>
    <lineage>
        <taxon>Bacteria</taxon>
        <taxon>Pseudomonadati</taxon>
        <taxon>Bacteroidota</taxon>
        <taxon>Cytophagia</taxon>
        <taxon>Cytophagales</taxon>
        <taxon>Thermonemataceae</taxon>
        <taxon>Thermonema</taxon>
    </lineage>
</organism>
<evidence type="ECO:0000313" key="9">
    <source>
        <dbReference type="EMBL" id="NIK74717.1"/>
    </source>
</evidence>
<dbReference type="PANTHER" id="PTHR30026">
    <property type="entry name" value="OUTER MEMBRANE PROTEIN TOLC"/>
    <property type="match status" value="1"/>
</dbReference>
<feature type="coiled-coil region" evidence="8">
    <location>
        <begin position="337"/>
        <end position="402"/>
    </location>
</feature>
<dbReference type="GO" id="GO:0009279">
    <property type="term" value="C:cell outer membrane"/>
    <property type="evidence" value="ECO:0007669"/>
    <property type="project" value="UniProtKB-SubCell"/>
</dbReference>
<keyword evidence="10" id="KW-1185">Reference proteome</keyword>
<keyword evidence="7" id="KW-0998">Cell outer membrane</keyword>
<comment type="similarity">
    <text evidence="2">Belongs to the outer membrane factor (OMF) (TC 1.B.17) family.</text>
</comment>
<dbReference type="InterPro" id="IPR051906">
    <property type="entry name" value="TolC-like"/>
</dbReference>
<comment type="caution">
    <text evidence="9">The sequence shown here is derived from an EMBL/GenBank/DDBJ whole genome shotgun (WGS) entry which is preliminary data.</text>
</comment>
<keyword evidence="8" id="KW-0175">Coiled coil</keyword>
<gene>
    <name evidence="9" type="ORF">FHS56_002249</name>
</gene>
<dbReference type="EMBL" id="JAASRN010000005">
    <property type="protein sequence ID" value="NIK74717.1"/>
    <property type="molecule type" value="Genomic_DNA"/>
</dbReference>
<dbReference type="SUPFAM" id="SSF56954">
    <property type="entry name" value="Outer membrane efflux proteins (OEP)"/>
    <property type="match status" value="1"/>
</dbReference>
<sequence>MRKYLTWVLLCCTPWMSRAQEEQPEQQPVMMSLQECIEYAWEQNTTMRKAQYDVEQAKARVRETVGIGLPQINGQVQFVDNLNVQPSFVPAVFFGGEPGTFVPVAFQPKYNSNASITAVQLIFNGSYFVGLEASRAYKDFSVRQLEVSKVEVAQQVSKAYLNVLINEERLGLLQSNLQRLDSLLIQTKALNEAGFVEKIDAFRVEVARNNLRAEYEKVSRLVNLGYVFLKFQMGMPVEQELKLSQTLADFQLSTVTEETLQAAASVEKRPEYRLIEQAIHLQELNKKNVFSGYLPALSAFATIGANFAGQNLDKYTDFENRWFDYSLIGLRLDVPIFDGLQRKYKIQQNKMEIAKLEEDKRQLTQAIKMEVMQAQVNFRNAMSSLEAQKRNLELAKEVARIAAVKYQEGVGTNLEVIDAETAFKEAETNYYNALYEAWSAKIDLDKALGALVQE</sequence>
<dbReference type="Gene3D" id="1.20.1600.10">
    <property type="entry name" value="Outer membrane efflux proteins (OEP)"/>
    <property type="match status" value="1"/>
</dbReference>
<name>A0A846MU13_9BACT</name>
<comment type="subcellular location">
    <subcellularLocation>
        <location evidence="1">Cell outer membrane</location>
    </subcellularLocation>
</comment>
<dbReference type="GO" id="GO:1990281">
    <property type="term" value="C:efflux pump complex"/>
    <property type="evidence" value="ECO:0007669"/>
    <property type="project" value="TreeGrafter"/>
</dbReference>
<evidence type="ECO:0000256" key="5">
    <source>
        <dbReference type="ARBA" id="ARBA00022692"/>
    </source>
</evidence>
<keyword evidence="6" id="KW-0472">Membrane</keyword>
<dbReference type="Pfam" id="PF02321">
    <property type="entry name" value="OEP"/>
    <property type="match status" value="2"/>
</dbReference>
<dbReference type="GO" id="GO:0015562">
    <property type="term" value="F:efflux transmembrane transporter activity"/>
    <property type="evidence" value="ECO:0007669"/>
    <property type="project" value="InterPro"/>
</dbReference>
<dbReference type="GO" id="GO:0015288">
    <property type="term" value="F:porin activity"/>
    <property type="evidence" value="ECO:0007669"/>
    <property type="project" value="TreeGrafter"/>
</dbReference>
<evidence type="ECO:0000256" key="8">
    <source>
        <dbReference type="SAM" id="Coils"/>
    </source>
</evidence>
<evidence type="ECO:0000256" key="1">
    <source>
        <dbReference type="ARBA" id="ARBA00004442"/>
    </source>
</evidence>
<keyword evidence="4" id="KW-1134">Transmembrane beta strand</keyword>
<evidence type="ECO:0000256" key="6">
    <source>
        <dbReference type="ARBA" id="ARBA00023136"/>
    </source>
</evidence>
<evidence type="ECO:0000256" key="7">
    <source>
        <dbReference type="ARBA" id="ARBA00023237"/>
    </source>
</evidence>
<dbReference type="AlphaFoldDB" id="A0A846MU13"/>
<reference evidence="9 10" key="1">
    <citation type="submission" date="2020-03" db="EMBL/GenBank/DDBJ databases">
        <title>Genomic Encyclopedia of Type Strains, Phase IV (KMG-IV): sequencing the most valuable type-strain genomes for metagenomic binning, comparative biology and taxonomic classification.</title>
        <authorList>
            <person name="Goeker M."/>
        </authorList>
    </citation>
    <scope>NUCLEOTIDE SEQUENCE [LARGE SCALE GENOMIC DNA]</scope>
    <source>
        <strain evidence="9 10">DSM 5718</strain>
    </source>
</reference>
<keyword evidence="3" id="KW-0813">Transport</keyword>
<evidence type="ECO:0000313" key="10">
    <source>
        <dbReference type="Proteomes" id="UP000537126"/>
    </source>
</evidence>
<evidence type="ECO:0000256" key="3">
    <source>
        <dbReference type="ARBA" id="ARBA00022448"/>
    </source>
</evidence>
<dbReference type="PANTHER" id="PTHR30026:SF20">
    <property type="entry name" value="OUTER MEMBRANE PROTEIN TOLC"/>
    <property type="match status" value="1"/>
</dbReference>
<dbReference type="InterPro" id="IPR003423">
    <property type="entry name" value="OMP_efflux"/>
</dbReference>
<protein>
    <submittedName>
        <fullName evidence="9">Outer membrane protein TolC</fullName>
    </submittedName>
</protein>
<proteinExistence type="inferred from homology"/>
<dbReference type="RefSeq" id="WP_166920759.1">
    <property type="nucleotide sequence ID" value="NZ_JAASRN010000005.1"/>
</dbReference>
<evidence type="ECO:0000256" key="2">
    <source>
        <dbReference type="ARBA" id="ARBA00007613"/>
    </source>
</evidence>
<accession>A0A846MU13</accession>
<dbReference type="Proteomes" id="UP000537126">
    <property type="component" value="Unassembled WGS sequence"/>
</dbReference>
<evidence type="ECO:0000256" key="4">
    <source>
        <dbReference type="ARBA" id="ARBA00022452"/>
    </source>
</evidence>
<keyword evidence="5" id="KW-0812">Transmembrane</keyword>